<proteinExistence type="inferred from homology"/>
<feature type="domain" description="SHSP" evidence="3">
    <location>
        <begin position="34"/>
        <end position="158"/>
    </location>
</feature>
<organism evidence="4 5">
    <name type="scientific">Scleromatobacter humisilvae</name>
    <dbReference type="NCBI Taxonomy" id="2897159"/>
    <lineage>
        <taxon>Bacteria</taxon>
        <taxon>Pseudomonadati</taxon>
        <taxon>Pseudomonadota</taxon>
        <taxon>Betaproteobacteria</taxon>
        <taxon>Burkholderiales</taxon>
        <taxon>Sphaerotilaceae</taxon>
        <taxon>Scleromatobacter</taxon>
    </lineage>
</organism>
<protein>
    <submittedName>
        <fullName evidence="4">Hsp20/alpha crystallin family protein</fullName>
    </submittedName>
</protein>
<dbReference type="AlphaFoldDB" id="A0A9X1YG83"/>
<accession>A0A9X1YG83</accession>
<dbReference type="CDD" id="cd06464">
    <property type="entry name" value="ACD_sHsps-like"/>
    <property type="match status" value="1"/>
</dbReference>
<gene>
    <name evidence="4" type="ORF">LPC04_09510</name>
</gene>
<dbReference type="PROSITE" id="PS01031">
    <property type="entry name" value="SHSP"/>
    <property type="match status" value="1"/>
</dbReference>
<dbReference type="RefSeq" id="WP_275681980.1">
    <property type="nucleotide sequence ID" value="NZ_JAJLJH010000002.1"/>
</dbReference>
<evidence type="ECO:0000313" key="4">
    <source>
        <dbReference type="EMBL" id="MCK9685944.1"/>
    </source>
</evidence>
<dbReference type="Pfam" id="PF00011">
    <property type="entry name" value="HSP20"/>
    <property type="match status" value="1"/>
</dbReference>
<evidence type="ECO:0000259" key="3">
    <source>
        <dbReference type="PROSITE" id="PS01031"/>
    </source>
</evidence>
<comment type="similarity">
    <text evidence="1 2">Belongs to the small heat shock protein (HSP20) family.</text>
</comment>
<dbReference type="Gene3D" id="2.60.40.790">
    <property type="match status" value="1"/>
</dbReference>
<reference evidence="4" key="1">
    <citation type="submission" date="2021-11" db="EMBL/GenBank/DDBJ databases">
        <title>BS-T2-15 a new species belonging to the Comamonadaceae family isolated from the soil of a French oak forest.</title>
        <authorList>
            <person name="Mieszkin S."/>
            <person name="Alain K."/>
        </authorList>
    </citation>
    <scope>NUCLEOTIDE SEQUENCE</scope>
    <source>
        <strain evidence="4">BS-T2-15</strain>
    </source>
</reference>
<dbReference type="EMBL" id="JAJLJH010000002">
    <property type="protein sequence ID" value="MCK9685944.1"/>
    <property type="molecule type" value="Genomic_DNA"/>
</dbReference>
<sequence length="158" mass="17162">MFIVPVSRRAAVRARHFDRLFDTAVDQLFAQPVADTAPVRRPAIDVTESDRGYVVTLDVPGVTREDVKVSIDGRRVSIVAEARAAEAPAADATAAEATETPKPTDRVILRERAFASYARSFTLQSEIDQASSQAKLDNGVLTLTLVKRDPVATQISVN</sequence>
<dbReference type="Proteomes" id="UP001139353">
    <property type="component" value="Unassembled WGS sequence"/>
</dbReference>
<dbReference type="SUPFAM" id="SSF49764">
    <property type="entry name" value="HSP20-like chaperones"/>
    <property type="match status" value="1"/>
</dbReference>
<name>A0A9X1YG83_9BURK</name>
<dbReference type="InterPro" id="IPR031107">
    <property type="entry name" value="Small_HSP"/>
</dbReference>
<keyword evidence="5" id="KW-1185">Reference proteome</keyword>
<evidence type="ECO:0000256" key="1">
    <source>
        <dbReference type="PROSITE-ProRule" id="PRU00285"/>
    </source>
</evidence>
<dbReference type="InterPro" id="IPR002068">
    <property type="entry name" value="A-crystallin/Hsp20_dom"/>
</dbReference>
<evidence type="ECO:0000313" key="5">
    <source>
        <dbReference type="Proteomes" id="UP001139353"/>
    </source>
</evidence>
<evidence type="ECO:0000256" key="2">
    <source>
        <dbReference type="RuleBase" id="RU003616"/>
    </source>
</evidence>
<dbReference type="PANTHER" id="PTHR11527">
    <property type="entry name" value="HEAT-SHOCK PROTEIN 20 FAMILY MEMBER"/>
    <property type="match status" value="1"/>
</dbReference>
<comment type="caution">
    <text evidence="4">The sequence shown here is derived from an EMBL/GenBank/DDBJ whole genome shotgun (WGS) entry which is preliminary data.</text>
</comment>
<dbReference type="InterPro" id="IPR008978">
    <property type="entry name" value="HSP20-like_chaperone"/>
</dbReference>